<evidence type="ECO:0000313" key="2">
    <source>
        <dbReference type="Proteomes" id="UP000003257"/>
    </source>
</evidence>
<organism evidence="1 2">
    <name type="scientific">Sulfitobacter indolifex HEL-45</name>
    <dbReference type="NCBI Taxonomy" id="391624"/>
    <lineage>
        <taxon>Bacteria</taxon>
        <taxon>Pseudomonadati</taxon>
        <taxon>Pseudomonadota</taxon>
        <taxon>Alphaproteobacteria</taxon>
        <taxon>Rhodobacterales</taxon>
        <taxon>Roseobacteraceae</taxon>
        <taxon>Sulfitobacter</taxon>
    </lineage>
</organism>
<sequence length="37" mass="3756">MVCAGAAFRALIPARGVADMAGLLDVLCGFAAMLYVP</sequence>
<protein>
    <submittedName>
        <fullName evidence="1">Uncharacterized protein</fullName>
    </submittedName>
</protein>
<name>A0ABM9X052_9RHOB</name>
<keyword evidence="2" id="KW-1185">Reference proteome</keyword>
<accession>A0ABM9X052</accession>
<evidence type="ECO:0000313" key="1">
    <source>
        <dbReference type="EMBL" id="EDQ02850.1"/>
    </source>
</evidence>
<reference evidence="1 2" key="1">
    <citation type="submission" date="2007-11" db="EMBL/GenBank/DDBJ databases">
        <authorList>
            <person name="Wagner-Dobler I."/>
            <person name="Ferriera S."/>
            <person name="Johnson J."/>
            <person name="Kravitz S."/>
            <person name="Beeson K."/>
            <person name="Sutton G."/>
            <person name="Rogers Y.-H."/>
            <person name="Friedman R."/>
            <person name="Frazier M."/>
            <person name="Venter J.C."/>
        </authorList>
    </citation>
    <scope>NUCLEOTIDE SEQUENCE [LARGE SCALE GENOMIC DNA]</scope>
    <source>
        <strain evidence="1 2">HEL-45</strain>
    </source>
</reference>
<gene>
    <name evidence="1" type="ORF">OIHEL45_20841</name>
</gene>
<dbReference type="EMBL" id="ABID01000100">
    <property type="protein sequence ID" value="EDQ02850.1"/>
    <property type="molecule type" value="Genomic_DNA"/>
</dbReference>
<proteinExistence type="predicted"/>
<comment type="caution">
    <text evidence="1">The sequence shown here is derived from an EMBL/GenBank/DDBJ whole genome shotgun (WGS) entry which is preliminary data.</text>
</comment>
<dbReference type="Proteomes" id="UP000003257">
    <property type="component" value="Unassembled WGS sequence"/>
</dbReference>